<accession>A0ABQ3I9C6</accession>
<organism evidence="1 2">
    <name type="scientific">Roseivirga thermotolerans</name>
    <dbReference type="NCBI Taxonomy" id="1758176"/>
    <lineage>
        <taxon>Bacteria</taxon>
        <taxon>Pseudomonadati</taxon>
        <taxon>Bacteroidota</taxon>
        <taxon>Cytophagia</taxon>
        <taxon>Cytophagales</taxon>
        <taxon>Roseivirgaceae</taxon>
        <taxon>Roseivirga</taxon>
    </lineage>
</organism>
<proteinExistence type="predicted"/>
<gene>
    <name evidence="1" type="ORF">GCM10011340_17290</name>
</gene>
<evidence type="ECO:0000313" key="1">
    <source>
        <dbReference type="EMBL" id="GHE62578.1"/>
    </source>
</evidence>
<dbReference type="InterPro" id="IPR045444">
    <property type="entry name" value="DUF6503"/>
</dbReference>
<evidence type="ECO:0008006" key="3">
    <source>
        <dbReference type="Google" id="ProtNLM"/>
    </source>
</evidence>
<reference evidence="2" key="1">
    <citation type="journal article" date="2019" name="Int. J. Syst. Evol. Microbiol.">
        <title>The Global Catalogue of Microorganisms (GCM) 10K type strain sequencing project: providing services to taxonomists for standard genome sequencing and annotation.</title>
        <authorList>
            <consortium name="The Broad Institute Genomics Platform"/>
            <consortium name="The Broad Institute Genome Sequencing Center for Infectious Disease"/>
            <person name="Wu L."/>
            <person name="Ma J."/>
        </authorList>
    </citation>
    <scope>NUCLEOTIDE SEQUENCE [LARGE SCALE GENOMIC DNA]</scope>
    <source>
        <strain evidence="2">CGMCC 1.15111</strain>
    </source>
</reference>
<sequence length="255" mass="29995">MMKGGLCCFVALVLVTFTSCGDHEKELTADEIIQKAVKRHGGDNYDNMEVEFDFRNRHFRAKISNGEYVYERSFKSDNGWVTDIWSNKKFKRMVGEKEIKLDREDMRTYRTATNSVIYFALLPFNLDDPVVNRQLMRSVEIKGQPYYKVEITYGENGGGQDFEDVYIYWIHKENFTVDYLAYSFNINGGGVRFREAYNQREVEGIRFQDYMNYTIEEDFPAHELDYAFVTNKLKLVSKIELENVEVRLFPQPLAD</sequence>
<dbReference type="EMBL" id="BNAG01000002">
    <property type="protein sequence ID" value="GHE62578.1"/>
    <property type="molecule type" value="Genomic_DNA"/>
</dbReference>
<dbReference type="Proteomes" id="UP000658258">
    <property type="component" value="Unassembled WGS sequence"/>
</dbReference>
<keyword evidence="2" id="KW-1185">Reference proteome</keyword>
<name>A0ABQ3I9C6_9BACT</name>
<dbReference type="PROSITE" id="PS51257">
    <property type="entry name" value="PROKAR_LIPOPROTEIN"/>
    <property type="match status" value="1"/>
</dbReference>
<dbReference type="Pfam" id="PF20113">
    <property type="entry name" value="DUF6503"/>
    <property type="match status" value="1"/>
</dbReference>
<comment type="caution">
    <text evidence="1">The sequence shown here is derived from an EMBL/GenBank/DDBJ whole genome shotgun (WGS) entry which is preliminary data.</text>
</comment>
<evidence type="ECO:0000313" key="2">
    <source>
        <dbReference type="Proteomes" id="UP000658258"/>
    </source>
</evidence>
<protein>
    <recommendedName>
        <fullName evidence="3">Deoxyribose-phosphate aldolase</fullName>
    </recommendedName>
</protein>